<gene>
    <name evidence="5" type="ORF">Din_048285</name>
</gene>
<name>A0A5B7CEF8_DAVIN</name>
<dbReference type="InterPro" id="IPR041118">
    <property type="entry name" value="Rx_N"/>
</dbReference>
<keyword evidence="1" id="KW-0677">Repeat</keyword>
<proteinExistence type="predicted"/>
<accession>A0A5B7CEF8</accession>
<evidence type="ECO:0000313" key="5">
    <source>
        <dbReference type="EMBL" id="MPA78844.1"/>
    </source>
</evidence>
<evidence type="ECO:0000256" key="2">
    <source>
        <dbReference type="ARBA" id="ARBA00022741"/>
    </source>
</evidence>
<dbReference type="Gene3D" id="1.20.5.4130">
    <property type="match status" value="1"/>
</dbReference>
<reference evidence="5" key="1">
    <citation type="submission" date="2019-08" db="EMBL/GenBank/DDBJ databases">
        <title>Reference gene set and small RNA set construction with multiple tissues from Davidia involucrata Baill.</title>
        <authorList>
            <person name="Yang H."/>
            <person name="Zhou C."/>
            <person name="Li G."/>
            <person name="Wang J."/>
            <person name="Gao P."/>
            <person name="Wang M."/>
            <person name="Wang R."/>
            <person name="Zhao Y."/>
        </authorList>
    </citation>
    <scope>NUCLEOTIDE SEQUENCE</scope>
    <source>
        <tissue evidence="5">Mixed with DoveR01_LX</tissue>
    </source>
</reference>
<dbReference type="Pfam" id="PF18052">
    <property type="entry name" value="Rx_N"/>
    <property type="match status" value="1"/>
</dbReference>
<sequence>MAEYSFVFDIAARVLGKLGSLALHEISLAYGLRNELQKIQQTASDIKAVLLDAEEQQVKNHQVSVWLGKLKDVLYDVDDVLDEFECEALRQQVVSRGSIIRKGR</sequence>
<organism evidence="5">
    <name type="scientific">Davidia involucrata</name>
    <name type="common">Dove tree</name>
    <dbReference type="NCBI Taxonomy" id="16924"/>
    <lineage>
        <taxon>Eukaryota</taxon>
        <taxon>Viridiplantae</taxon>
        <taxon>Streptophyta</taxon>
        <taxon>Embryophyta</taxon>
        <taxon>Tracheophyta</taxon>
        <taxon>Spermatophyta</taxon>
        <taxon>Magnoliopsida</taxon>
        <taxon>eudicotyledons</taxon>
        <taxon>Gunneridae</taxon>
        <taxon>Pentapetalae</taxon>
        <taxon>asterids</taxon>
        <taxon>Cornales</taxon>
        <taxon>Nyssaceae</taxon>
        <taxon>Davidia</taxon>
    </lineage>
</organism>
<feature type="domain" description="Disease resistance N-terminal" evidence="4">
    <location>
        <begin position="13"/>
        <end position="93"/>
    </location>
</feature>
<dbReference type="AlphaFoldDB" id="A0A5B7CEF8"/>
<protein>
    <recommendedName>
        <fullName evidence="4">Disease resistance N-terminal domain-containing protein</fullName>
    </recommendedName>
</protein>
<keyword evidence="2" id="KW-0547">Nucleotide-binding</keyword>
<keyword evidence="3" id="KW-0611">Plant defense</keyword>
<evidence type="ECO:0000256" key="1">
    <source>
        <dbReference type="ARBA" id="ARBA00022737"/>
    </source>
</evidence>
<dbReference type="GO" id="GO:0000166">
    <property type="term" value="F:nucleotide binding"/>
    <property type="evidence" value="ECO:0007669"/>
    <property type="project" value="UniProtKB-KW"/>
</dbReference>
<evidence type="ECO:0000256" key="3">
    <source>
        <dbReference type="ARBA" id="ARBA00022821"/>
    </source>
</evidence>
<evidence type="ECO:0000259" key="4">
    <source>
        <dbReference type="Pfam" id="PF18052"/>
    </source>
</evidence>
<dbReference type="GO" id="GO:0006952">
    <property type="term" value="P:defense response"/>
    <property type="evidence" value="ECO:0007669"/>
    <property type="project" value="UniProtKB-KW"/>
</dbReference>
<dbReference type="EMBL" id="GHES01048285">
    <property type="protein sequence ID" value="MPA78844.1"/>
    <property type="molecule type" value="Transcribed_RNA"/>
</dbReference>